<accession>A0A939TBS4</accession>
<dbReference type="Proteomes" id="UP000669179">
    <property type="component" value="Unassembled WGS sequence"/>
</dbReference>
<name>A0A939TBS4_9ACTN</name>
<evidence type="ECO:0000313" key="1">
    <source>
        <dbReference type="EMBL" id="MBO2450490.1"/>
    </source>
</evidence>
<comment type="caution">
    <text evidence="1">The sequence shown here is derived from an EMBL/GenBank/DDBJ whole genome shotgun (WGS) entry which is preliminary data.</text>
</comment>
<proteinExistence type="predicted"/>
<organism evidence="1 2">
    <name type="scientific">Actinomadura barringtoniae</name>
    <dbReference type="NCBI Taxonomy" id="1427535"/>
    <lineage>
        <taxon>Bacteria</taxon>
        <taxon>Bacillati</taxon>
        <taxon>Actinomycetota</taxon>
        <taxon>Actinomycetes</taxon>
        <taxon>Streptosporangiales</taxon>
        <taxon>Thermomonosporaceae</taxon>
        <taxon>Actinomadura</taxon>
    </lineage>
</organism>
<sequence>MHATALLEQLGSLLGERGWPSEVRKAYLRVSNPNDPGINADVECDGETFRWARGQIIGPVGEAAGVADRIQHVLREPGR</sequence>
<protein>
    <submittedName>
        <fullName evidence="1">Uncharacterized protein</fullName>
    </submittedName>
</protein>
<dbReference type="EMBL" id="JAGEOJ010000010">
    <property type="protein sequence ID" value="MBO2450490.1"/>
    <property type="molecule type" value="Genomic_DNA"/>
</dbReference>
<reference evidence="1" key="1">
    <citation type="submission" date="2021-03" db="EMBL/GenBank/DDBJ databases">
        <authorList>
            <person name="Kanchanasin P."/>
            <person name="Saeng-In P."/>
            <person name="Phongsopitanun W."/>
            <person name="Yuki M."/>
            <person name="Kudo T."/>
            <person name="Ohkuma M."/>
            <person name="Tanasupawat S."/>
        </authorList>
    </citation>
    <scope>NUCLEOTIDE SEQUENCE</scope>
    <source>
        <strain evidence="1">GKU 128</strain>
    </source>
</reference>
<keyword evidence="2" id="KW-1185">Reference proteome</keyword>
<dbReference type="AlphaFoldDB" id="A0A939TBS4"/>
<dbReference type="RefSeq" id="WP_208258352.1">
    <property type="nucleotide sequence ID" value="NZ_JAGEOJ010000010.1"/>
</dbReference>
<gene>
    <name evidence="1" type="ORF">J4573_25535</name>
</gene>
<evidence type="ECO:0000313" key="2">
    <source>
        <dbReference type="Proteomes" id="UP000669179"/>
    </source>
</evidence>